<comment type="caution">
    <text evidence="1">The sequence shown here is derived from an EMBL/GenBank/DDBJ whole genome shotgun (WGS) entry which is preliminary data.</text>
</comment>
<sequence>QKLSYICQKMGLETNYSFNFYIHGPYSISLTNDYYHYHNNVPKMSTTYEPNNNEIKIFKKIEEFLFSHSVYCKKPIDLLEAATTIMYINEKNPDLLDDELFEKTKKNKQFLSDKTIIIANNIVKELLFKPEYLTDEIKDEIEMWDDVE</sequence>
<protein>
    <submittedName>
        <fullName evidence="1">Uncharacterized protein</fullName>
    </submittedName>
</protein>
<dbReference type="AlphaFoldDB" id="X1CWX4"/>
<feature type="non-terminal residue" evidence="1">
    <location>
        <position position="1"/>
    </location>
</feature>
<organism evidence="1">
    <name type="scientific">marine sediment metagenome</name>
    <dbReference type="NCBI Taxonomy" id="412755"/>
    <lineage>
        <taxon>unclassified sequences</taxon>
        <taxon>metagenomes</taxon>
        <taxon>ecological metagenomes</taxon>
    </lineage>
</organism>
<feature type="non-terminal residue" evidence="1">
    <location>
        <position position="148"/>
    </location>
</feature>
<evidence type="ECO:0000313" key="1">
    <source>
        <dbReference type="EMBL" id="GAG88721.1"/>
    </source>
</evidence>
<name>X1CWX4_9ZZZZ</name>
<gene>
    <name evidence="1" type="ORF">S01H4_28848</name>
</gene>
<accession>X1CWX4</accession>
<dbReference type="EMBL" id="BART01014477">
    <property type="protein sequence ID" value="GAG88721.1"/>
    <property type="molecule type" value="Genomic_DNA"/>
</dbReference>
<reference evidence="1" key="1">
    <citation type="journal article" date="2014" name="Front. Microbiol.">
        <title>High frequency of phylogenetically diverse reductive dehalogenase-homologous genes in deep subseafloor sedimentary metagenomes.</title>
        <authorList>
            <person name="Kawai M."/>
            <person name="Futagami T."/>
            <person name="Toyoda A."/>
            <person name="Takaki Y."/>
            <person name="Nishi S."/>
            <person name="Hori S."/>
            <person name="Arai W."/>
            <person name="Tsubouchi T."/>
            <person name="Morono Y."/>
            <person name="Uchiyama I."/>
            <person name="Ito T."/>
            <person name="Fujiyama A."/>
            <person name="Inagaki F."/>
            <person name="Takami H."/>
        </authorList>
    </citation>
    <scope>NUCLEOTIDE SEQUENCE</scope>
    <source>
        <strain evidence="1">Expedition CK06-06</strain>
    </source>
</reference>
<proteinExistence type="predicted"/>